<evidence type="ECO:0000256" key="3">
    <source>
        <dbReference type="ARBA" id="ARBA00022694"/>
    </source>
</evidence>
<keyword evidence="3" id="KW-0819">tRNA processing</keyword>
<dbReference type="SUPFAM" id="SSF54862">
    <property type="entry name" value="4Fe-4S ferredoxins"/>
    <property type="match status" value="1"/>
</dbReference>
<evidence type="ECO:0000256" key="5">
    <source>
        <dbReference type="ARBA" id="ARBA00022785"/>
    </source>
</evidence>
<keyword evidence="7" id="KW-0408">Iron</keyword>
<evidence type="ECO:0000256" key="7">
    <source>
        <dbReference type="ARBA" id="ARBA00023004"/>
    </source>
</evidence>
<dbReference type="GO" id="GO:0052693">
    <property type="term" value="F:epoxyqueuosine reductase activity"/>
    <property type="evidence" value="ECO:0007669"/>
    <property type="project" value="TreeGrafter"/>
</dbReference>
<evidence type="ECO:0000313" key="10">
    <source>
        <dbReference type="EMBL" id="QMS85697.1"/>
    </source>
</evidence>
<dbReference type="KEGG" id="xcl:G4Z02_08055"/>
<dbReference type="PANTHER" id="PTHR30002:SF4">
    <property type="entry name" value="EPOXYQUEUOSINE REDUCTASE"/>
    <property type="match status" value="1"/>
</dbReference>
<evidence type="ECO:0000256" key="8">
    <source>
        <dbReference type="ARBA" id="ARBA00023014"/>
    </source>
</evidence>
<dbReference type="RefSeq" id="WP_258877502.1">
    <property type="nucleotide sequence ID" value="NZ_CP048914.1"/>
</dbReference>
<evidence type="ECO:0000313" key="11">
    <source>
        <dbReference type="Proteomes" id="UP000514720"/>
    </source>
</evidence>
<dbReference type="GO" id="GO:0051539">
    <property type="term" value="F:4 iron, 4 sulfur cluster binding"/>
    <property type="evidence" value="ECO:0007669"/>
    <property type="project" value="UniProtKB-KW"/>
</dbReference>
<evidence type="ECO:0000256" key="6">
    <source>
        <dbReference type="ARBA" id="ARBA00023002"/>
    </source>
</evidence>
<organism evidence="10 11">
    <name type="scientific">Candidatus Xianfuyuplasma coldseepsis</name>
    <dbReference type="NCBI Taxonomy" id="2782163"/>
    <lineage>
        <taxon>Bacteria</taxon>
        <taxon>Bacillati</taxon>
        <taxon>Mycoplasmatota</taxon>
        <taxon>Mollicutes</taxon>
        <taxon>Candidatus Izemoplasmatales</taxon>
        <taxon>Candidatus Izemoplasmataceae</taxon>
        <taxon>Candidatus Xianfuyuplasma</taxon>
    </lineage>
</organism>
<dbReference type="AlphaFoldDB" id="A0A7L7KSK7"/>
<name>A0A7L7KSK7_9MOLU</name>
<dbReference type="GO" id="GO:0008616">
    <property type="term" value="P:tRNA queuosine(34) biosynthetic process"/>
    <property type="evidence" value="ECO:0007669"/>
    <property type="project" value="UniProtKB-KW"/>
</dbReference>
<keyword evidence="6" id="KW-0560">Oxidoreductase</keyword>
<dbReference type="InterPro" id="IPR013542">
    <property type="entry name" value="QueG_DUF1730"/>
</dbReference>
<dbReference type="InterPro" id="IPR017896">
    <property type="entry name" value="4Fe4S_Fe-S-bd"/>
</dbReference>
<dbReference type="PANTHER" id="PTHR30002">
    <property type="entry name" value="EPOXYQUEUOSINE REDUCTASE"/>
    <property type="match status" value="1"/>
</dbReference>
<dbReference type="InterPro" id="IPR017900">
    <property type="entry name" value="4Fe4S_Fe_S_CS"/>
</dbReference>
<dbReference type="EMBL" id="CP048914">
    <property type="protein sequence ID" value="QMS85697.1"/>
    <property type="molecule type" value="Genomic_DNA"/>
</dbReference>
<keyword evidence="4" id="KW-0479">Metal-binding</keyword>
<dbReference type="Pfam" id="PF13484">
    <property type="entry name" value="Fer4_16"/>
    <property type="match status" value="1"/>
</dbReference>
<gene>
    <name evidence="10" type="ORF">G4Z02_08055</name>
</gene>
<dbReference type="InterPro" id="IPR004453">
    <property type="entry name" value="QueG"/>
</dbReference>
<evidence type="ECO:0000256" key="4">
    <source>
        <dbReference type="ARBA" id="ARBA00022723"/>
    </source>
</evidence>
<dbReference type="Gene3D" id="3.30.70.20">
    <property type="match status" value="1"/>
</dbReference>
<keyword evidence="11" id="KW-1185">Reference proteome</keyword>
<keyword evidence="5" id="KW-0671">Queuosine biosynthesis</keyword>
<proteinExistence type="predicted"/>
<evidence type="ECO:0000256" key="2">
    <source>
        <dbReference type="ARBA" id="ARBA00022490"/>
    </source>
</evidence>
<accession>A0A7L7KSK7</accession>
<protein>
    <submittedName>
        <fullName evidence="10">Epoxyqueuosine reductase</fullName>
    </submittedName>
</protein>
<keyword evidence="1" id="KW-0004">4Fe-4S</keyword>
<keyword evidence="2" id="KW-0963">Cytoplasm</keyword>
<dbReference type="Proteomes" id="UP000514720">
    <property type="component" value="Chromosome"/>
</dbReference>
<sequence>MKQQIEAILQEYVEVYNFISVSEYKNHRSALDKSDGFSDYHYLEAYKTIITLAIPYPSKLVKWSGKGYGILSRYSYNVDYHLVFQRILDQITTKLSELNIQSKASVDISGVDERFAGYLSTMGFLGKNQYLIIPQYGTYSFLATILIDQDITSNIQPLDDCGTCRKCIDACPSGALDNGFEQDKCISHLSQEKIPFSDEEISYFKTMIYGCDICQRVCPKNGALDIHKYPEFEPSGIENINLKELLSMSNREYMKVYQNNASSWRGASIIKRNALCLIANQRLISYLPDIRKSMVILEDNLWYNETAKRVIAILEGL</sequence>
<dbReference type="PROSITE" id="PS00198">
    <property type="entry name" value="4FE4S_FER_1"/>
    <property type="match status" value="1"/>
</dbReference>
<evidence type="ECO:0000259" key="9">
    <source>
        <dbReference type="PROSITE" id="PS51379"/>
    </source>
</evidence>
<feature type="domain" description="4Fe-4S ferredoxin-type" evidence="9">
    <location>
        <begin position="199"/>
        <end position="229"/>
    </location>
</feature>
<feature type="domain" description="4Fe-4S ferredoxin-type" evidence="9">
    <location>
        <begin position="151"/>
        <end position="181"/>
    </location>
</feature>
<dbReference type="PROSITE" id="PS51379">
    <property type="entry name" value="4FE4S_FER_2"/>
    <property type="match status" value="2"/>
</dbReference>
<evidence type="ECO:0000256" key="1">
    <source>
        <dbReference type="ARBA" id="ARBA00022485"/>
    </source>
</evidence>
<keyword evidence="8" id="KW-0411">Iron-sulfur</keyword>
<reference evidence="10 11" key="1">
    <citation type="submission" date="2020-02" db="EMBL/GenBank/DDBJ databases">
        <authorList>
            <person name="Zheng R.K."/>
            <person name="Sun C.M."/>
        </authorList>
    </citation>
    <scope>NUCLEOTIDE SEQUENCE [LARGE SCALE GENOMIC DNA]</scope>
    <source>
        <strain evidence="11">zrk13</strain>
    </source>
</reference>
<dbReference type="Pfam" id="PF08331">
    <property type="entry name" value="QueG_DUF1730"/>
    <property type="match status" value="1"/>
</dbReference>
<dbReference type="GO" id="GO:0046872">
    <property type="term" value="F:metal ion binding"/>
    <property type="evidence" value="ECO:0007669"/>
    <property type="project" value="UniProtKB-KW"/>
</dbReference>